<sequence length="459" mass="50277">KRREDVYLVAKQQFRLQGIGTKTYPVDPRLALGIRERMAVVLQDELRPIQTEGGDALFRVRPVTQNHGAGKFYSWRKMVALVSELEGVDVSMRTPDTSVAAVMAAAGTLGGEELEKLRRERRPEESIGQALLRLGLAGAEAILAGMIGDGRLRPQPVRAMGDRLGERLIADGLLERRQLKQALFLQSQFKRPLGDLLIEARLVGPGDVARTLAEQVPPPDTLPAADGLGELLVASKLLSRTQLLHLESEMVRTGDADLGAFARQRHVVPGDQIDRAVAWRLYKMALAHQGRDRLGEVLISQRAITSEALGQALMAQVDDPRALGVLLIESGRVTPEQVIAALEEQDRRRNRQAWKEEEGATVGTRPLDQGAAGPAAFARATTRALTRVLVGDDTPVLPVELARPEPAPGKRKRRRKKKRRITPWRLVAFAVVAGFLLAIGTGLVAAKARHPAAHRSQVR</sequence>
<accession>A0A938BMY0</accession>
<keyword evidence="2" id="KW-1133">Transmembrane helix</keyword>
<evidence type="ECO:0000256" key="1">
    <source>
        <dbReference type="SAM" id="MobiDB-lite"/>
    </source>
</evidence>
<feature type="transmembrane region" description="Helical" evidence="2">
    <location>
        <begin position="423"/>
        <end position="446"/>
    </location>
</feature>
<protein>
    <submittedName>
        <fullName evidence="3">Uncharacterized protein</fullName>
    </submittedName>
</protein>
<dbReference type="InterPro" id="IPR037257">
    <property type="entry name" value="T2SS_E_N_sf"/>
</dbReference>
<gene>
    <name evidence="3" type="ORF">FJZ00_06375</name>
</gene>
<dbReference type="Proteomes" id="UP000703893">
    <property type="component" value="Unassembled WGS sequence"/>
</dbReference>
<evidence type="ECO:0000313" key="3">
    <source>
        <dbReference type="EMBL" id="MBM3274758.1"/>
    </source>
</evidence>
<dbReference type="SUPFAM" id="SSF160246">
    <property type="entry name" value="EspE N-terminal domain-like"/>
    <property type="match status" value="2"/>
</dbReference>
<proteinExistence type="predicted"/>
<organism evidence="3 4">
    <name type="scientific">Candidatus Tanganyikabacteria bacterium</name>
    <dbReference type="NCBI Taxonomy" id="2961651"/>
    <lineage>
        <taxon>Bacteria</taxon>
        <taxon>Bacillati</taxon>
        <taxon>Candidatus Sericytochromatia</taxon>
        <taxon>Candidatus Tanganyikabacteria</taxon>
    </lineage>
</organism>
<keyword evidence="2" id="KW-0472">Membrane</keyword>
<keyword evidence="2" id="KW-0812">Transmembrane</keyword>
<name>A0A938BMY0_9BACT</name>
<dbReference type="AlphaFoldDB" id="A0A938BMY0"/>
<feature type="compositionally biased region" description="Basic residues" evidence="1">
    <location>
        <begin position="409"/>
        <end position="418"/>
    </location>
</feature>
<feature type="region of interest" description="Disordered" evidence="1">
    <location>
        <begin position="399"/>
        <end position="418"/>
    </location>
</feature>
<reference evidence="3 4" key="1">
    <citation type="submission" date="2019-03" db="EMBL/GenBank/DDBJ databases">
        <title>Lake Tanganyika Metagenome-Assembled Genomes (MAGs).</title>
        <authorList>
            <person name="Tran P."/>
        </authorList>
    </citation>
    <scope>NUCLEOTIDE SEQUENCE [LARGE SCALE GENOMIC DNA]</scope>
    <source>
        <strain evidence="3">K_DeepCast_65m_m2_236</strain>
    </source>
</reference>
<feature type="non-terminal residue" evidence="3">
    <location>
        <position position="1"/>
    </location>
</feature>
<feature type="region of interest" description="Disordered" evidence="1">
    <location>
        <begin position="346"/>
        <end position="374"/>
    </location>
</feature>
<comment type="caution">
    <text evidence="3">The sequence shown here is derived from an EMBL/GenBank/DDBJ whole genome shotgun (WGS) entry which is preliminary data.</text>
</comment>
<evidence type="ECO:0000256" key="2">
    <source>
        <dbReference type="SAM" id="Phobius"/>
    </source>
</evidence>
<evidence type="ECO:0000313" key="4">
    <source>
        <dbReference type="Proteomes" id="UP000703893"/>
    </source>
</evidence>
<dbReference type="EMBL" id="VGJX01000319">
    <property type="protein sequence ID" value="MBM3274758.1"/>
    <property type="molecule type" value="Genomic_DNA"/>
</dbReference>